<keyword evidence="3" id="KW-1185">Reference proteome</keyword>
<dbReference type="AlphaFoldDB" id="A0A1E5Q999"/>
<feature type="transmembrane region" description="Helical" evidence="1">
    <location>
        <begin position="7"/>
        <end position="29"/>
    </location>
</feature>
<dbReference type="Proteomes" id="UP000095347">
    <property type="component" value="Unassembled WGS sequence"/>
</dbReference>
<evidence type="ECO:0000313" key="2">
    <source>
        <dbReference type="EMBL" id="OEJ67985.1"/>
    </source>
</evidence>
<dbReference type="STRING" id="28181.BEN30_06845"/>
<accession>A0A1E5Q999</accession>
<evidence type="ECO:0000313" key="3">
    <source>
        <dbReference type="Proteomes" id="UP000095347"/>
    </source>
</evidence>
<proteinExistence type="predicted"/>
<reference evidence="3" key="1">
    <citation type="submission" date="2016-07" db="EMBL/GenBank/DDBJ databases">
        <authorList>
            <person name="Florea S."/>
            <person name="Webb J.S."/>
            <person name="Jaromczyk J."/>
            <person name="Schardl C.L."/>
        </authorList>
    </citation>
    <scope>NUCLEOTIDE SEQUENCE [LARGE SCALE GENOMIC DNA]</scope>
    <source>
        <strain evidence="3">MV-1</strain>
    </source>
</reference>
<name>A0A1E5Q999_9PROT</name>
<gene>
    <name evidence="2" type="ORF">BEN30_06845</name>
</gene>
<evidence type="ECO:0000256" key="1">
    <source>
        <dbReference type="SAM" id="Phobius"/>
    </source>
</evidence>
<sequence>MIVLRLAVFLMALIVFVGVLVLCVLTMPLGLNNAMGIIGAAGLGTLISIPVTYFVAKKMSEGMKV</sequence>
<dbReference type="RefSeq" id="WP_069957313.1">
    <property type="nucleotide sequence ID" value="NZ_MCGG01000017.1"/>
</dbReference>
<comment type="caution">
    <text evidence="2">The sequence shown here is derived from an EMBL/GenBank/DDBJ whole genome shotgun (WGS) entry which is preliminary data.</text>
</comment>
<dbReference type="EMBL" id="MCGG01000017">
    <property type="protein sequence ID" value="OEJ67985.1"/>
    <property type="molecule type" value="Genomic_DNA"/>
</dbReference>
<organism evidence="2 3">
    <name type="scientific">Magnetovibrio blakemorei</name>
    <dbReference type="NCBI Taxonomy" id="28181"/>
    <lineage>
        <taxon>Bacteria</taxon>
        <taxon>Pseudomonadati</taxon>
        <taxon>Pseudomonadota</taxon>
        <taxon>Alphaproteobacteria</taxon>
        <taxon>Rhodospirillales</taxon>
        <taxon>Magnetovibrionaceae</taxon>
        <taxon>Magnetovibrio</taxon>
    </lineage>
</organism>
<keyword evidence="1" id="KW-1133">Transmembrane helix</keyword>
<keyword evidence="1" id="KW-0472">Membrane</keyword>
<keyword evidence="1" id="KW-0812">Transmembrane</keyword>
<protein>
    <submittedName>
        <fullName evidence="2">Uncharacterized protein</fullName>
    </submittedName>
</protein>
<feature type="transmembrane region" description="Helical" evidence="1">
    <location>
        <begin position="35"/>
        <end position="56"/>
    </location>
</feature>